<proteinExistence type="predicted"/>
<sequence>MSDLYNAAPGTYGGFTSPIPGGSSSKGWYQQPMNLPFYEGRSILATIPEYQRNPFLFEKDLMFKISEGRANLMKIIMEQAEMGGGIEVPDVRYRLPIEVDPTQRVYLDIQSSVSVTAKGLSTFKIRGNTTKISTAMPGGNLKQVGDIARLEKDQFIMLMFSWVEPRRTAAVALTNLTFYSPQAIQSAPVPEICKIVSVDYANSKITVERYWAGEQRTTTPTYSNIPSFSVHADGTTSTWQSQYGSGTVTFEKKYAFFVPMAKSMKEDEIDAKIRNFSGTWTHGILQRHLMAWGSQRFAEVISANMGLQSPLTKSKQQAIKDFYDHWELMALFGEKHEEYDAETGYWSGTTDGLLANIPKSHYWTIKGIDYATGGFTAGKDTSWGSFHPIIFDKVMEGKAYMGSSEKVLVCGSAFHTSFSAMINFMTQAVPEIKSEWNVIGRRFKTSNGLTITVVPSDKMSLNGLSHSAILYDKQYFKPIKLRNYPSADIYEIQNENPLKSNGFIHGVKGFIDLNPDAHWVFTVAEPTFTDNVSGAAASFYASLSVLGAAFSS</sequence>
<organism evidence="1">
    <name type="scientific">viral metagenome</name>
    <dbReference type="NCBI Taxonomy" id="1070528"/>
    <lineage>
        <taxon>unclassified sequences</taxon>
        <taxon>metagenomes</taxon>
        <taxon>organismal metagenomes</taxon>
    </lineage>
</organism>
<reference evidence="1" key="1">
    <citation type="submission" date="2020-03" db="EMBL/GenBank/DDBJ databases">
        <title>The deep terrestrial virosphere.</title>
        <authorList>
            <person name="Holmfeldt K."/>
            <person name="Nilsson E."/>
            <person name="Simone D."/>
            <person name="Lopez-Fernandez M."/>
            <person name="Wu X."/>
            <person name="de Brujin I."/>
            <person name="Lundin D."/>
            <person name="Andersson A."/>
            <person name="Bertilsson S."/>
            <person name="Dopson M."/>
        </authorList>
    </citation>
    <scope>NUCLEOTIDE SEQUENCE</scope>
    <source>
        <strain evidence="1">TM448B02353</strain>
    </source>
</reference>
<accession>A0A6M3XTP0</accession>
<dbReference type="AlphaFoldDB" id="A0A6M3XTP0"/>
<evidence type="ECO:0008006" key="2">
    <source>
        <dbReference type="Google" id="ProtNLM"/>
    </source>
</evidence>
<protein>
    <recommendedName>
        <fullName evidence="2">Capsid protein</fullName>
    </recommendedName>
</protein>
<evidence type="ECO:0000313" key="1">
    <source>
        <dbReference type="EMBL" id="QJI01190.1"/>
    </source>
</evidence>
<name>A0A6M3XTP0_9ZZZZ</name>
<dbReference type="EMBL" id="MT144904">
    <property type="protein sequence ID" value="QJI01190.1"/>
    <property type="molecule type" value="Genomic_DNA"/>
</dbReference>
<gene>
    <name evidence="1" type="ORF">TM448B02353_0006</name>
</gene>